<sequence length="416" mass="47148">MTAINTKNSWRSQVATNAEWQDRLDPDSPNKYFIVSCDNHASEPMDFLTSRLDKRYHDRVPRVQIDDDGTQWLITEGSDPQPVRIAPTREDLIPTAEDFETQEVISPYSKKMEDEDMIRAKAGFSLEQRVADQRTQGVDAEIVFGQKGTLAFATPDPEFAGQMTRAWNRWAHDTFSSDKSVMPMAMIAPATLDEAISEVQWAASNGFHGLWLPNRPIYNRLNQPRNTLEYCDKFFEPLWAAIAETGLPMVLHVSTGQDPRAVRGAGGAITNFVCHSMVTTMEPMVQMISSGVFERHPSLRLGTIESGIGWIAWLLQQMDYSYRAHHMWVRPVIPQEPSFYFKRNCFASFIEETEALEALVEAGLEDNIVWSNDYPHHEGSFPHTKAAIARQMGSLSETAREKVLGLNAAKFFNIER</sequence>
<dbReference type="InterPro" id="IPR006680">
    <property type="entry name" value="Amidohydro-rel"/>
</dbReference>
<protein>
    <submittedName>
        <fullName evidence="3">Amidohydrolase</fullName>
    </submittedName>
</protein>
<dbReference type="GO" id="GO:0016787">
    <property type="term" value="F:hydrolase activity"/>
    <property type="evidence" value="ECO:0007669"/>
    <property type="project" value="UniProtKB-KW"/>
</dbReference>
<dbReference type="eggNOG" id="COG2159">
    <property type="taxonomic scope" value="Bacteria"/>
</dbReference>
<evidence type="ECO:0000259" key="2">
    <source>
        <dbReference type="Pfam" id="PF04909"/>
    </source>
</evidence>
<comment type="caution">
    <text evidence="3">The sequence shown here is derived from an EMBL/GenBank/DDBJ whole genome shotgun (WGS) entry which is preliminary data.</text>
</comment>
<dbReference type="InterPro" id="IPR032465">
    <property type="entry name" value="ACMSD"/>
</dbReference>
<dbReference type="Gene3D" id="3.20.20.140">
    <property type="entry name" value="Metal-dependent hydrolases"/>
    <property type="match status" value="1"/>
</dbReference>
<proteinExistence type="predicted"/>
<dbReference type="GO" id="GO:0016831">
    <property type="term" value="F:carboxy-lyase activity"/>
    <property type="evidence" value="ECO:0007669"/>
    <property type="project" value="InterPro"/>
</dbReference>
<dbReference type="GO" id="GO:0005737">
    <property type="term" value="C:cytoplasm"/>
    <property type="evidence" value="ECO:0007669"/>
    <property type="project" value="TreeGrafter"/>
</dbReference>
<accession>A0A086PC14</accession>
<name>A0A086PC14_SPHHM</name>
<dbReference type="PANTHER" id="PTHR21240:SF28">
    <property type="entry name" value="ISO-OROTATE DECARBOXYLASE (EUROFUNG)"/>
    <property type="match status" value="1"/>
</dbReference>
<keyword evidence="4" id="KW-1185">Reference proteome</keyword>
<dbReference type="STRING" id="76947.GCA_002080435_04049"/>
<dbReference type="PATRIC" id="fig|1219045.3.peg.1330"/>
<reference evidence="3" key="1">
    <citation type="submission" date="2014-08" db="EMBL/GenBank/DDBJ databases">
        <title>Draft genome sequences of Sphingobium herbicidovorans.</title>
        <authorList>
            <person name="Gan H.M."/>
            <person name="Gan H.Y."/>
            <person name="Savka M.A."/>
        </authorList>
    </citation>
    <scope>NUCLEOTIDE SEQUENCE [LARGE SCALE GENOMIC DNA]</scope>
    <source>
        <strain evidence="3">NBRC 16415</strain>
    </source>
</reference>
<dbReference type="Pfam" id="PF04909">
    <property type="entry name" value="Amidohydro_2"/>
    <property type="match status" value="1"/>
</dbReference>
<dbReference type="EMBL" id="JFZA02000008">
    <property type="protein sequence ID" value="KFG90932.1"/>
    <property type="molecule type" value="Genomic_DNA"/>
</dbReference>
<dbReference type="InterPro" id="IPR032466">
    <property type="entry name" value="Metal_Hydrolase"/>
</dbReference>
<dbReference type="Proteomes" id="UP000024284">
    <property type="component" value="Unassembled WGS sequence"/>
</dbReference>
<dbReference type="GO" id="GO:0019748">
    <property type="term" value="P:secondary metabolic process"/>
    <property type="evidence" value="ECO:0007669"/>
    <property type="project" value="TreeGrafter"/>
</dbReference>
<gene>
    <name evidence="3" type="ORF">BV98_001299</name>
</gene>
<dbReference type="AlphaFoldDB" id="A0A086PC14"/>
<dbReference type="PANTHER" id="PTHR21240">
    <property type="entry name" value="2-AMINO-3-CARBOXYLMUCONATE-6-SEMIALDEHYDE DECARBOXYLASE"/>
    <property type="match status" value="1"/>
</dbReference>
<organism evidence="3 4">
    <name type="scientific">Sphingobium herbicidovorans (strain ATCC 700291 / DSM 11019 / CCUG 56400 / KCTC 2939 / LMG 18315 / NBRC 16415 / MH)</name>
    <name type="common">Sphingomonas herbicidovorans</name>
    <dbReference type="NCBI Taxonomy" id="1219045"/>
    <lineage>
        <taxon>Bacteria</taxon>
        <taxon>Pseudomonadati</taxon>
        <taxon>Pseudomonadota</taxon>
        <taxon>Alphaproteobacteria</taxon>
        <taxon>Sphingomonadales</taxon>
        <taxon>Sphingomonadaceae</taxon>
        <taxon>Sphingobium</taxon>
    </lineage>
</organism>
<evidence type="ECO:0000256" key="1">
    <source>
        <dbReference type="ARBA" id="ARBA00023239"/>
    </source>
</evidence>
<evidence type="ECO:0000313" key="3">
    <source>
        <dbReference type="EMBL" id="KFG90932.1"/>
    </source>
</evidence>
<dbReference type="OrthoDB" id="9799024at2"/>
<dbReference type="RefSeq" id="WP_081570599.1">
    <property type="nucleotide sequence ID" value="NZ_BCZD01000023.1"/>
</dbReference>
<evidence type="ECO:0000313" key="4">
    <source>
        <dbReference type="Proteomes" id="UP000024284"/>
    </source>
</evidence>
<dbReference type="SUPFAM" id="SSF51556">
    <property type="entry name" value="Metallo-dependent hydrolases"/>
    <property type="match status" value="1"/>
</dbReference>
<feature type="domain" description="Amidohydrolase-related" evidence="2">
    <location>
        <begin position="167"/>
        <end position="413"/>
    </location>
</feature>
<keyword evidence="1" id="KW-0456">Lyase</keyword>